<evidence type="ECO:0008006" key="4">
    <source>
        <dbReference type="Google" id="ProtNLM"/>
    </source>
</evidence>
<proteinExistence type="predicted"/>
<dbReference type="Proteomes" id="UP000241346">
    <property type="component" value="Unassembled WGS sequence"/>
</dbReference>
<dbReference type="EMBL" id="PYMB01000001">
    <property type="protein sequence ID" value="PSW16128.1"/>
    <property type="molecule type" value="Genomic_DNA"/>
</dbReference>
<keyword evidence="1" id="KW-1133">Transmembrane helix</keyword>
<sequence>METTVTQLELFISIAVTLIGGFLVNWLFWHNRRNREKRINGKINEIKYQEKLLESLDYGYKNLLQYAFKNLFISLAFAFSAITSILFVSVFPLPFLLPVLVVNMVLTISVGFVGLAAAICYKTFNDIVSLKNLDDTKSNLEAKKEKLKNKI</sequence>
<dbReference type="AlphaFoldDB" id="A0A2T3NKT8"/>
<accession>A0A2T3NKT8</accession>
<organism evidence="2 3">
    <name type="scientific">Photobacterium rosenbergii</name>
    <dbReference type="NCBI Taxonomy" id="294936"/>
    <lineage>
        <taxon>Bacteria</taxon>
        <taxon>Pseudomonadati</taxon>
        <taxon>Pseudomonadota</taxon>
        <taxon>Gammaproteobacteria</taxon>
        <taxon>Vibrionales</taxon>
        <taxon>Vibrionaceae</taxon>
        <taxon>Photobacterium</taxon>
    </lineage>
</organism>
<name>A0A2T3NKT8_9GAMM</name>
<feature type="transmembrane region" description="Helical" evidence="1">
    <location>
        <begin position="71"/>
        <end position="91"/>
    </location>
</feature>
<evidence type="ECO:0000256" key="1">
    <source>
        <dbReference type="SAM" id="Phobius"/>
    </source>
</evidence>
<keyword evidence="1" id="KW-0472">Membrane</keyword>
<evidence type="ECO:0000313" key="3">
    <source>
        <dbReference type="Proteomes" id="UP000241346"/>
    </source>
</evidence>
<feature type="transmembrane region" description="Helical" evidence="1">
    <location>
        <begin position="12"/>
        <end position="29"/>
    </location>
</feature>
<dbReference type="RefSeq" id="WP_107296750.1">
    <property type="nucleotide sequence ID" value="NZ_PYMB01000001.1"/>
</dbReference>
<keyword evidence="1" id="KW-0812">Transmembrane</keyword>
<reference evidence="2 3" key="1">
    <citation type="submission" date="2018-03" db="EMBL/GenBank/DDBJ databases">
        <title>Whole genome sequencing of Histamine producing bacteria.</title>
        <authorList>
            <person name="Butler K."/>
        </authorList>
    </citation>
    <scope>NUCLEOTIDE SEQUENCE [LARGE SCALE GENOMIC DNA]</scope>
    <source>
        <strain evidence="2 3">DSM 19138</strain>
    </source>
</reference>
<gene>
    <name evidence="2" type="ORF">C9J01_03740</name>
</gene>
<protein>
    <recommendedName>
        <fullName evidence="4">DUF2721 domain-containing protein</fullName>
    </recommendedName>
</protein>
<feature type="transmembrane region" description="Helical" evidence="1">
    <location>
        <begin position="97"/>
        <end position="121"/>
    </location>
</feature>
<evidence type="ECO:0000313" key="2">
    <source>
        <dbReference type="EMBL" id="PSW16128.1"/>
    </source>
</evidence>
<comment type="caution">
    <text evidence="2">The sequence shown here is derived from an EMBL/GenBank/DDBJ whole genome shotgun (WGS) entry which is preliminary data.</text>
</comment>